<evidence type="ECO:0000256" key="1">
    <source>
        <dbReference type="ARBA" id="ARBA00022801"/>
    </source>
</evidence>
<evidence type="ECO:0000256" key="3">
    <source>
        <dbReference type="SAM" id="MobiDB-lite"/>
    </source>
</evidence>
<dbReference type="Proteomes" id="UP001165085">
    <property type="component" value="Unassembled WGS sequence"/>
</dbReference>
<dbReference type="InterPro" id="IPR017853">
    <property type="entry name" value="GH"/>
</dbReference>
<sequence>MEFLKKFSPKAKSKKLPKSKQEPQGSPAQFVGLPHTIKSVDGSQNFELREDGWSIFGDGGGWPLIGVELLEVELSNNHTETFASTDILTLKTETINDPALGPQSATVITFPPLTDSCSSNTILTIVWDNSEKYKNLLYYKCSIPKCEVKIESYTIPLGINADVPPTNVHISSYQSWGYTGTVRIGSKQPVYALPAVFAGAFHDGGKKTGMPYESDYFTCLTSNDSGVDSSGDEALTVGYLTQKEGLCVVGVNSKGTKVRAKSTIEKFQVDGEWLCVSNVGAEGYDLEPMAKYLDKVGEVNKGIKVQPAVGWCSWYEYYENITHDVIVNNCDGLKKSSLNPKTIVVDDGYMKAWGDWNDLKEGFEDMGKTAEGIKSKGFVPGLWIAPFAVDKFSKIYEEHPDWILRMDNGKPCNSGNCAKWFYGLDPTNPEVIEYVKIVVKRAVEDWGYECLKLDFLYASCLDGVRFNQQMSRAEAYNLAVTTLREAAGPKTFLIGCGAPILPSVGIFDSVRVSADTGPTWAPTLPMPWWDQANLPCVRSMIRNSVSRCSISDRFWCNDPDCLLLREDTKLTYDEVKSTVAVVGMTGGMLLLSDDMSKITKDREKLVEQIVPSAGVPGIPLDLHARIMPRLIRLVCSDKAGEAPRGTIKVAPGLGTWSIVSLSNWGDYKTRRIGVDSHSLELGDDEGKGYHTFNVWTNIYKYQPAGTDGTRFERTLSSHETQIVVVKPVIPGIPTYIGSTFHFTSGFEISKFESETNAAHGSLRVAFKPGHFRSTGIAFFFLPCIWVEGGYSDDVIVHINNRVTKSENFKMAATLDDGTVLAVKCGVERPDMEISIVW</sequence>
<evidence type="ECO:0000313" key="5">
    <source>
        <dbReference type="Proteomes" id="UP001165085"/>
    </source>
</evidence>
<dbReference type="Gene3D" id="3.20.20.70">
    <property type="entry name" value="Aldolase class I"/>
    <property type="match status" value="1"/>
</dbReference>
<dbReference type="PANTHER" id="PTHR43053">
    <property type="entry name" value="GLYCOSIDASE FAMILY 31"/>
    <property type="match status" value="1"/>
</dbReference>
<dbReference type="Pfam" id="PF02065">
    <property type="entry name" value="Melibiase"/>
    <property type="match status" value="1"/>
</dbReference>
<dbReference type="GO" id="GO:0016052">
    <property type="term" value="P:carbohydrate catabolic process"/>
    <property type="evidence" value="ECO:0007669"/>
    <property type="project" value="InterPro"/>
</dbReference>
<name>A0A9W7BBU2_9STRA</name>
<accession>A0A9W7BBU2</accession>
<proteinExistence type="predicted"/>
<dbReference type="AlphaFoldDB" id="A0A9W7BBU2"/>
<comment type="caution">
    <text evidence="4">The sequence shown here is derived from an EMBL/GenBank/DDBJ whole genome shotgun (WGS) entry which is preliminary data.</text>
</comment>
<protein>
    <recommendedName>
        <fullName evidence="6">Alpha-galactosidase</fullName>
    </recommendedName>
</protein>
<evidence type="ECO:0000313" key="4">
    <source>
        <dbReference type="EMBL" id="GMH88106.1"/>
    </source>
</evidence>
<dbReference type="CDD" id="cd14791">
    <property type="entry name" value="GH36"/>
    <property type="match status" value="1"/>
</dbReference>
<evidence type="ECO:0008006" key="6">
    <source>
        <dbReference type="Google" id="ProtNLM"/>
    </source>
</evidence>
<dbReference type="GO" id="GO:0004557">
    <property type="term" value="F:alpha-galactosidase activity"/>
    <property type="evidence" value="ECO:0007669"/>
    <property type="project" value="InterPro"/>
</dbReference>
<dbReference type="SUPFAM" id="SSF51445">
    <property type="entry name" value="(Trans)glycosidases"/>
    <property type="match status" value="1"/>
</dbReference>
<dbReference type="EMBL" id="BRXY01000338">
    <property type="protein sequence ID" value="GMH88106.1"/>
    <property type="molecule type" value="Genomic_DNA"/>
</dbReference>
<evidence type="ECO:0000256" key="2">
    <source>
        <dbReference type="ARBA" id="ARBA00023295"/>
    </source>
</evidence>
<gene>
    <name evidence="4" type="ORF">TrST_g6158</name>
</gene>
<dbReference type="OrthoDB" id="5795902at2759"/>
<keyword evidence="2" id="KW-0326">Glycosidase</keyword>
<feature type="compositionally biased region" description="Basic residues" evidence="3">
    <location>
        <begin position="7"/>
        <end position="18"/>
    </location>
</feature>
<reference evidence="5" key="1">
    <citation type="journal article" date="2023" name="Commun. Biol.">
        <title>Genome analysis of Parmales, the sister group of diatoms, reveals the evolutionary specialization of diatoms from phago-mixotrophs to photoautotrophs.</title>
        <authorList>
            <person name="Ban H."/>
            <person name="Sato S."/>
            <person name="Yoshikawa S."/>
            <person name="Yamada K."/>
            <person name="Nakamura Y."/>
            <person name="Ichinomiya M."/>
            <person name="Sato N."/>
            <person name="Blanc-Mathieu R."/>
            <person name="Endo H."/>
            <person name="Kuwata A."/>
            <person name="Ogata H."/>
        </authorList>
    </citation>
    <scope>NUCLEOTIDE SEQUENCE [LARGE SCALE GENOMIC DNA]</scope>
    <source>
        <strain evidence="5">NIES 3701</strain>
    </source>
</reference>
<dbReference type="InterPro" id="IPR002252">
    <property type="entry name" value="Glyco_hydro_36"/>
</dbReference>
<dbReference type="PANTHER" id="PTHR43053:SF3">
    <property type="entry name" value="ALPHA-GALACTOSIDASE C-RELATED"/>
    <property type="match status" value="1"/>
</dbReference>
<dbReference type="InterPro" id="IPR050985">
    <property type="entry name" value="Alpha-glycosidase_related"/>
</dbReference>
<organism evidence="4 5">
    <name type="scientific">Triparma strigata</name>
    <dbReference type="NCBI Taxonomy" id="1606541"/>
    <lineage>
        <taxon>Eukaryota</taxon>
        <taxon>Sar</taxon>
        <taxon>Stramenopiles</taxon>
        <taxon>Ochrophyta</taxon>
        <taxon>Bolidophyceae</taxon>
        <taxon>Parmales</taxon>
        <taxon>Triparmaceae</taxon>
        <taxon>Triparma</taxon>
    </lineage>
</organism>
<keyword evidence="5" id="KW-1185">Reference proteome</keyword>
<dbReference type="InterPro" id="IPR013785">
    <property type="entry name" value="Aldolase_TIM"/>
</dbReference>
<feature type="region of interest" description="Disordered" evidence="3">
    <location>
        <begin position="1"/>
        <end position="31"/>
    </location>
</feature>
<keyword evidence="1" id="KW-0378">Hydrolase</keyword>